<dbReference type="PANTHER" id="PTHR37534:SF46">
    <property type="entry name" value="ZN(II)2CYS6 TRANSCRIPTION FACTOR (EUROFUNG)"/>
    <property type="match status" value="1"/>
</dbReference>
<reference evidence="4 5" key="1">
    <citation type="submission" date="2016-08" db="EMBL/GenBank/DDBJ databases">
        <title>Draft genome sequence of allopolyploid Zygosaccharomyces rouxii.</title>
        <authorList>
            <person name="Watanabe J."/>
            <person name="Uehara K."/>
            <person name="Mogi Y."/>
            <person name="Tsukioka Y."/>
        </authorList>
    </citation>
    <scope>NUCLEOTIDE SEQUENCE [LARGE SCALE GENOMIC DNA]</scope>
    <source>
        <strain evidence="4 5">NBRC 110957</strain>
    </source>
</reference>
<accession>A0A1Q3A5X2</accession>
<organism evidence="4 5">
    <name type="scientific">Zygosaccharomyces rouxii</name>
    <dbReference type="NCBI Taxonomy" id="4956"/>
    <lineage>
        <taxon>Eukaryota</taxon>
        <taxon>Fungi</taxon>
        <taxon>Dikarya</taxon>
        <taxon>Ascomycota</taxon>
        <taxon>Saccharomycotina</taxon>
        <taxon>Saccharomycetes</taxon>
        <taxon>Saccharomycetales</taxon>
        <taxon>Saccharomycetaceae</taxon>
        <taxon>Zygosaccharomyces</taxon>
    </lineage>
</organism>
<dbReference type="CDD" id="cd00067">
    <property type="entry name" value="GAL4"/>
    <property type="match status" value="1"/>
</dbReference>
<comment type="caution">
    <text evidence="4">The sequence shown here is derived from an EMBL/GenBank/DDBJ whole genome shotgun (WGS) entry which is preliminary data.</text>
</comment>
<dbReference type="EMBL" id="BDGX01000030">
    <property type="protein sequence ID" value="GAV51102.1"/>
    <property type="molecule type" value="Genomic_DNA"/>
</dbReference>
<evidence type="ECO:0000313" key="4">
    <source>
        <dbReference type="EMBL" id="GAV51102.1"/>
    </source>
</evidence>
<evidence type="ECO:0000313" key="5">
    <source>
        <dbReference type="Proteomes" id="UP000187013"/>
    </source>
</evidence>
<comment type="subcellular location">
    <subcellularLocation>
        <location evidence="1">Nucleus</location>
    </subcellularLocation>
</comment>
<dbReference type="PROSITE" id="PS50048">
    <property type="entry name" value="ZN2_CY6_FUNGAL_2"/>
    <property type="match status" value="1"/>
</dbReference>
<gene>
    <name evidence="4" type="ORF">ZYGR_0AD02850</name>
</gene>
<evidence type="ECO:0000256" key="1">
    <source>
        <dbReference type="ARBA" id="ARBA00004123"/>
    </source>
</evidence>
<dbReference type="GO" id="GO:0005634">
    <property type="term" value="C:nucleus"/>
    <property type="evidence" value="ECO:0007669"/>
    <property type="project" value="UniProtKB-SubCell"/>
</dbReference>
<keyword evidence="2" id="KW-0539">Nucleus</keyword>
<dbReference type="eggNOG" id="ENOG502QWIS">
    <property type="taxonomic scope" value="Eukaryota"/>
</dbReference>
<dbReference type="Proteomes" id="UP000187013">
    <property type="component" value="Unassembled WGS sequence"/>
</dbReference>
<feature type="domain" description="Zn(2)-C6 fungal-type" evidence="3">
    <location>
        <begin position="33"/>
        <end position="63"/>
    </location>
</feature>
<dbReference type="Pfam" id="PF00172">
    <property type="entry name" value="Zn_clus"/>
    <property type="match status" value="1"/>
</dbReference>
<dbReference type="OrthoDB" id="3598904at2759"/>
<dbReference type="AlphaFoldDB" id="A0A1Q3A5X2"/>
<protein>
    <recommendedName>
        <fullName evidence="3">Zn(2)-C6 fungal-type domain-containing protein</fullName>
    </recommendedName>
</protein>
<dbReference type="SMART" id="SM00066">
    <property type="entry name" value="GAL4"/>
    <property type="match status" value="1"/>
</dbReference>
<dbReference type="PROSITE" id="PS00463">
    <property type="entry name" value="ZN2_CY6_FUNGAL_1"/>
    <property type="match status" value="1"/>
</dbReference>
<proteinExistence type="predicted"/>
<dbReference type="Gene3D" id="4.10.240.10">
    <property type="entry name" value="Zn(2)-C6 fungal-type DNA-binding domain"/>
    <property type="match status" value="1"/>
</dbReference>
<dbReference type="GO" id="GO:0008270">
    <property type="term" value="F:zinc ion binding"/>
    <property type="evidence" value="ECO:0007669"/>
    <property type="project" value="InterPro"/>
</dbReference>
<dbReference type="SUPFAM" id="SSF57701">
    <property type="entry name" value="Zn2/Cys6 DNA-binding domain"/>
    <property type="match status" value="1"/>
</dbReference>
<evidence type="ECO:0000256" key="2">
    <source>
        <dbReference type="ARBA" id="ARBA00023242"/>
    </source>
</evidence>
<dbReference type="InterPro" id="IPR021858">
    <property type="entry name" value="Fun_TF"/>
</dbReference>
<dbReference type="GO" id="GO:0000981">
    <property type="term" value="F:DNA-binding transcription factor activity, RNA polymerase II-specific"/>
    <property type="evidence" value="ECO:0007669"/>
    <property type="project" value="InterPro"/>
</dbReference>
<name>A0A1Q3A5X2_ZYGRO</name>
<dbReference type="PANTHER" id="PTHR37534">
    <property type="entry name" value="TRANSCRIPTIONAL ACTIVATOR PROTEIN UGA3"/>
    <property type="match status" value="1"/>
</dbReference>
<evidence type="ECO:0000259" key="3">
    <source>
        <dbReference type="PROSITE" id="PS50048"/>
    </source>
</evidence>
<dbReference type="Pfam" id="PF11951">
    <property type="entry name" value="Fungal_trans_2"/>
    <property type="match status" value="1"/>
</dbReference>
<sequence length="686" mass="79773">MDMNVRYRARRSHTTSISGKNVVRRTEKRSKSGCLTCRNRKKKCDETKPLCKGCRRNFLQCIWPQGNSKRKTNDQKEDSYQNGFYNLTIHDMIGEVELDSKTKLNTSIPEIKEPFIMLHMCKKGKLWMKQKDGSILFIDNFPSVEQLSVDDDPSSEEELEQIDSTVGPDTQFKDLFDLDWIPDQILMASDFAFNWFTRENITEPLKLPPETAKPTLTVNEEPTGCSYNFFYDANDPLAQKYNEVFERLESKDLRELKDYSKDENFLIYACVTRWLPRMGPQDTHPLLTTAATFTRHFETNYVIKEVFLCCGATFLEWYDQETFRPLSNQLYSSSLTLIRKYLNDNPFYGTEAWLLASYQMLCLRNKTTNTTTVDDCVYCLANSYRIIKATYYEQTQSDNPHLLFIPDEIEQGAVRNLSYEIENRALEIEEQVDNVKKHLILQPHERMFLESFIYNYSVAILWASDLTGLPNPFSVFKELSHVLKCPIYHCEFQFMNNPVLGAAPDAFEILAKASYIARLPMPLLPTNVWYKRALQLQSMAEFYTSPVLPGRLKDSRAHESSRLNLHVGRIISKVCYMILSKIVQFDTYSIMDAQPVVSDVIQTLAKIPRDNLLWGILLWPTIACGIFATDRQHQQRILGHLNDVACMLHMLAIFETQNFLKNIWLQPIESRLDILFLTRRAFRVNC</sequence>
<dbReference type="InterPro" id="IPR036864">
    <property type="entry name" value="Zn2-C6_fun-type_DNA-bd_sf"/>
</dbReference>
<dbReference type="InterPro" id="IPR001138">
    <property type="entry name" value="Zn2Cys6_DnaBD"/>
</dbReference>